<proteinExistence type="predicted"/>
<evidence type="ECO:0000313" key="4">
    <source>
        <dbReference type="Proteomes" id="UP000075670"/>
    </source>
</evidence>
<accession>A0A151ASQ2</accession>
<reference evidence="3 4" key="1">
    <citation type="submission" date="2016-02" db="EMBL/GenBank/DDBJ databases">
        <title>Genome sequence of Moorella mulderi DSM 14980.</title>
        <authorList>
            <person name="Poehlein A."/>
            <person name="Daniel R."/>
        </authorList>
    </citation>
    <scope>NUCLEOTIDE SEQUENCE [LARGE SCALE GENOMIC DNA]</scope>
    <source>
        <strain evidence="3 4">DSM 14980</strain>
    </source>
</reference>
<dbReference type="PATRIC" id="fig|1122241.3.peg.3157"/>
<feature type="transmembrane region" description="Helical" evidence="1">
    <location>
        <begin position="79"/>
        <end position="110"/>
    </location>
</feature>
<evidence type="ECO:0000259" key="2">
    <source>
        <dbReference type="Pfam" id="PF07331"/>
    </source>
</evidence>
<dbReference type="InterPro" id="IPR009936">
    <property type="entry name" value="DUF1468"/>
</dbReference>
<protein>
    <submittedName>
        <fullName evidence="3">Tripartite tricarboxylate transporter TctB family protein</fullName>
    </submittedName>
</protein>
<dbReference type="Proteomes" id="UP000075670">
    <property type="component" value="Unassembled WGS sequence"/>
</dbReference>
<evidence type="ECO:0000256" key="1">
    <source>
        <dbReference type="SAM" id="Phobius"/>
    </source>
</evidence>
<organism evidence="3 4">
    <name type="scientific">Moorella mulderi DSM 14980</name>
    <dbReference type="NCBI Taxonomy" id="1122241"/>
    <lineage>
        <taxon>Bacteria</taxon>
        <taxon>Bacillati</taxon>
        <taxon>Bacillota</taxon>
        <taxon>Clostridia</taxon>
        <taxon>Neomoorellales</taxon>
        <taxon>Neomoorellaceae</taxon>
        <taxon>Neomoorella</taxon>
    </lineage>
</organism>
<keyword evidence="4" id="KW-1185">Reference proteome</keyword>
<dbReference type="AlphaFoldDB" id="A0A151ASQ2"/>
<keyword evidence="1" id="KW-0472">Membrane</keyword>
<keyword evidence="1" id="KW-0812">Transmembrane</keyword>
<keyword evidence="1" id="KW-1133">Transmembrane helix</keyword>
<evidence type="ECO:0000313" key="3">
    <source>
        <dbReference type="EMBL" id="KYH30684.1"/>
    </source>
</evidence>
<sequence>MVLMEKTTSALLLVLGLYFTVQSVSLGLFSSGKPGVGFFPFLGGLILTIISCAQLIGTLKICKDTLEKPWSDKQGIRNIVLIVAFTALYIWTIGILGFLIPTIIYLLALVDLISEYSLKKKLIYSLASSFILFLIFAVLFAMPLPKGLLW</sequence>
<feature type="transmembrane region" description="Helical" evidence="1">
    <location>
        <begin position="39"/>
        <end position="59"/>
    </location>
</feature>
<feature type="domain" description="DUF1468" evidence="2">
    <location>
        <begin position="9"/>
        <end position="145"/>
    </location>
</feature>
<gene>
    <name evidence="3" type="ORF">MOMUL_29660</name>
</gene>
<dbReference type="Pfam" id="PF07331">
    <property type="entry name" value="TctB"/>
    <property type="match status" value="1"/>
</dbReference>
<name>A0A151ASQ2_9FIRM</name>
<dbReference type="RefSeq" id="WP_062286065.1">
    <property type="nucleotide sequence ID" value="NZ_LTBC01000023.1"/>
</dbReference>
<comment type="caution">
    <text evidence="3">The sequence shown here is derived from an EMBL/GenBank/DDBJ whole genome shotgun (WGS) entry which is preliminary data.</text>
</comment>
<feature type="transmembrane region" description="Helical" evidence="1">
    <location>
        <begin position="122"/>
        <end position="144"/>
    </location>
</feature>
<dbReference type="EMBL" id="LTBC01000023">
    <property type="protein sequence ID" value="KYH30684.1"/>
    <property type="molecule type" value="Genomic_DNA"/>
</dbReference>